<keyword evidence="1" id="KW-1133">Transmembrane helix</keyword>
<name>A0AAW0F9S5_9TRYP</name>
<keyword evidence="3" id="KW-1185">Reference proteome</keyword>
<dbReference type="EMBL" id="JAECZO010000020">
    <property type="protein sequence ID" value="KAK7201821.1"/>
    <property type="molecule type" value="Genomic_DNA"/>
</dbReference>
<protein>
    <submittedName>
        <fullName evidence="2">Uncharacterized protein</fullName>
    </submittedName>
</protein>
<evidence type="ECO:0000313" key="3">
    <source>
        <dbReference type="Proteomes" id="UP001430356"/>
    </source>
</evidence>
<keyword evidence="1" id="KW-0472">Membrane</keyword>
<proteinExistence type="predicted"/>
<dbReference type="AlphaFoldDB" id="A0AAW0F9S5"/>
<accession>A0AAW0F9S5</accession>
<gene>
    <name evidence="2" type="ORF">NESM_000249000</name>
</gene>
<keyword evidence="1" id="KW-0812">Transmembrane</keyword>
<reference evidence="2 3" key="1">
    <citation type="journal article" date="2021" name="MBio">
        <title>A New Model Trypanosomatid, Novymonas esmeraldas: Genomic Perception of Its 'Candidatus Pandoraea novymonadis' Endosymbiont.</title>
        <authorList>
            <person name="Zakharova A."/>
            <person name="Saura A."/>
            <person name="Butenko A."/>
            <person name="Podesvova L."/>
            <person name="Warmusova S."/>
            <person name="Kostygov A.Y."/>
            <person name="Nenarokova A."/>
            <person name="Lukes J."/>
            <person name="Opperdoes F.R."/>
            <person name="Yurchenko V."/>
        </authorList>
    </citation>
    <scope>NUCLEOTIDE SEQUENCE [LARGE SCALE GENOMIC DNA]</scope>
    <source>
        <strain evidence="2 3">E262AT.01</strain>
    </source>
</reference>
<sequence length="333" mass="35305">MWRLHIPVSLSAPLAGGGVSILVGQRCCSTLVAEEAPCTVCALASRVPCADASVAEEQVECLERVLPFGIDVLGFAGDAAALASLAAQSPELKKRELIELVLPGSADRQKPACRVFGAPARRVELVEAEVAFVEARCVLHTDDGTMPLLVSWPGALPMVVDGESDRPLLEPRFSSPNGLELVQTGAPSSTLRIHVVISPSLVSASGLYRTLFRQIRAAVAAGTTRLVELNSHNAHLHYCCRLEPGPAHASVDSSLVTKGELAEVLEVMEDATGTRVSRSDVRALAPLHLPKNPIVASEDKARDAQPSWFSAFSHLLFGLVGLIVAIVVLVRVS</sequence>
<evidence type="ECO:0000313" key="2">
    <source>
        <dbReference type="EMBL" id="KAK7201821.1"/>
    </source>
</evidence>
<evidence type="ECO:0000256" key="1">
    <source>
        <dbReference type="SAM" id="Phobius"/>
    </source>
</evidence>
<dbReference type="Proteomes" id="UP001430356">
    <property type="component" value="Unassembled WGS sequence"/>
</dbReference>
<feature type="transmembrane region" description="Helical" evidence="1">
    <location>
        <begin position="308"/>
        <end position="330"/>
    </location>
</feature>
<comment type="caution">
    <text evidence="2">The sequence shown here is derived from an EMBL/GenBank/DDBJ whole genome shotgun (WGS) entry which is preliminary data.</text>
</comment>
<organism evidence="2 3">
    <name type="scientific">Novymonas esmeraldas</name>
    <dbReference type="NCBI Taxonomy" id="1808958"/>
    <lineage>
        <taxon>Eukaryota</taxon>
        <taxon>Discoba</taxon>
        <taxon>Euglenozoa</taxon>
        <taxon>Kinetoplastea</taxon>
        <taxon>Metakinetoplastina</taxon>
        <taxon>Trypanosomatida</taxon>
        <taxon>Trypanosomatidae</taxon>
        <taxon>Novymonas</taxon>
    </lineage>
</organism>